<evidence type="ECO:0000313" key="1">
    <source>
        <dbReference type="EMBL" id="KIO03986.1"/>
    </source>
</evidence>
<name>A0A0C3P8F5_PISTI</name>
<dbReference type="InParanoid" id="A0A0C3P8F5"/>
<proteinExistence type="predicted"/>
<keyword evidence="2" id="KW-1185">Reference proteome</keyword>
<evidence type="ECO:0000313" key="2">
    <source>
        <dbReference type="Proteomes" id="UP000054217"/>
    </source>
</evidence>
<dbReference type="OrthoDB" id="6359816at2759"/>
<dbReference type="AlphaFoldDB" id="A0A0C3P8F5"/>
<dbReference type="EMBL" id="KN831973">
    <property type="protein sequence ID" value="KIO03986.1"/>
    <property type="molecule type" value="Genomic_DNA"/>
</dbReference>
<accession>A0A0C3P8F5</accession>
<reference evidence="1 2" key="1">
    <citation type="submission" date="2014-04" db="EMBL/GenBank/DDBJ databases">
        <authorList>
            <consortium name="DOE Joint Genome Institute"/>
            <person name="Kuo A."/>
            <person name="Kohler A."/>
            <person name="Costa M.D."/>
            <person name="Nagy L.G."/>
            <person name="Floudas D."/>
            <person name="Copeland A."/>
            <person name="Barry K.W."/>
            <person name="Cichocki N."/>
            <person name="Veneault-Fourrey C."/>
            <person name="LaButti K."/>
            <person name="Lindquist E.A."/>
            <person name="Lipzen A."/>
            <person name="Lundell T."/>
            <person name="Morin E."/>
            <person name="Murat C."/>
            <person name="Sun H."/>
            <person name="Tunlid A."/>
            <person name="Henrissat B."/>
            <person name="Grigoriev I.V."/>
            <person name="Hibbett D.S."/>
            <person name="Martin F."/>
            <person name="Nordberg H.P."/>
            <person name="Cantor M.N."/>
            <person name="Hua S.X."/>
        </authorList>
    </citation>
    <scope>NUCLEOTIDE SEQUENCE [LARGE SCALE GENOMIC DNA]</scope>
    <source>
        <strain evidence="1 2">Marx 270</strain>
    </source>
</reference>
<organism evidence="1 2">
    <name type="scientific">Pisolithus tinctorius Marx 270</name>
    <dbReference type="NCBI Taxonomy" id="870435"/>
    <lineage>
        <taxon>Eukaryota</taxon>
        <taxon>Fungi</taxon>
        <taxon>Dikarya</taxon>
        <taxon>Basidiomycota</taxon>
        <taxon>Agaricomycotina</taxon>
        <taxon>Agaricomycetes</taxon>
        <taxon>Agaricomycetidae</taxon>
        <taxon>Boletales</taxon>
        <taxon>Sclerodermatineae</taxon>
        <taxon>Pisolithaceae</taxon>
        <taxon>Pisolithus</taxon>
    </lineage>
</organism>
<sequence length="79" mass="8668">MVSVIVSLSINSISLSRYPDVRNLLTKIYVAHCNHPNVRTAMPVWIGKVVRGELPHAEEALNAILRALAQKLHTGSISP</sequence>
<dbReference type="HOGENOM" id="CLU_2606974_0_0_1"/>
<protein>
    <submittedName>
        <fullName evidence="1">Uncharacterized protein</fullName>
    </submittedName>
</protein>
<gene>
    <name evidence="1" type="ORF">M404DRAFT_597858</name>
</gene>
<reference evidence="2" key="2">
    <citation type="submission" date="2015-01" db="EMBL/GenBank/DDBJ databases">
        <title>Evolutionary Origins and Diversification of the Mycorrhizal Mutualists.</title>
        <authorList>
            <consortium name="DOE Joint Genome Institute"/>
            <consortium name="Mycorrhizal Genomics Consortium"/>
            <person name="Kohler A."/>
            <person name="Kuo A."/>
            <person name="Nagy L.G."/>
            <person name="Floudas D."/>
            <person name="Copeland A."/>
            <person name="Barry K.W."/>
            <person name="Cichocki N."/>
            <person name="Veneault-Fourrey C."/>
            <person name="LaButti K."/>
            <person name="Lindquist E.A."/>
            <person name="Lipzen A."/>
            <person name="Lundell T."/>
            <person name="Morin E."/>
            <person name="Murat C."/>
            <person name="Riley R."/>
            <person name="Ohm R."/>
            <person name="Sun H."/>
            <person name="Tunlid A."/>
            <person name="Henrissat B."/>
            <person name="Grigoriev I.V."/>
            <person name="Hibbett D.S."/>
            <person name="Martin F."/>
        </authorList>
    </citation>
    <scope>NUCLEOTIDE SEQUENCE [LARGE SCALE GENOMIC DNA]</scope>
    <source>
        <strain evidence="2">Marx 270</strain>
    </source>
</reference>
<dbReference type="Proteomes" id="UP000054217">
    <property type="component" value="Unassembled WGS sequence"/>
</dbReference>